<accession>A0A450RTA5</accession>
<organism evidence="1">
    <name type="scientific">Candidatus Kentrum sp. DK</name>
    <dbReference type="NCBI Taxonomy" id="2126562"/>
    <lineage>
        <taxon>Bacteria</taxon>
        <taxon>Pseudomonadati</taxon>
        <taxon>Pseudomonadota</taxon>
        <taxon>Gammaproteobacteria</taxon>
        <taxon>Candidatus Kentrum</taxon>
    </lineage>
</organism>
<dbReference type="AlphaFoldDB" id="A0A450RTA5"/>
<protein>
    <submittedName>
        <fullName evidence="1">Uncharacterized protein</fullName>
    </submittedName>
</protein>
<sequence length="110" mass="12537">MRLLRQKSPEQTFLPADCTPRTNLCQRGTIRETHRKANTATNAVLRWMSFGKPRHDPRTIQTLTSECKQTTTTHKKSFLNTWESGGGIIRDKMRVAHSDMLLVSALRQSG</sequence>
<evidence type="ECO:0000313" key="1">
    <source>
        <dbReference type="EMBL" id="VFJ42406.1"/>
    </source>
</evidence>
<gene>
    <name evidence="1" type="ORF">BECKDK2373B_GA0170837_100129</name>
</gene>
<proteinExistence type="predicted"/>
<reference evidence="1" key="1">
    <citation type="submission" date="2019-02" db="EMBL/GenBank/DDBJ databases">
        <authorList>
            <person name="Gruber-Vodicka R. H."/>
            <person name="Seah K. B. B."/>
        </authorList>
    </citation>
    <scope>NUCLEOTIDE SEQUENCE</scope>
    <source>
        <strain evidence="1">BECK_DK47</strain>
    </source>
</reference>
<dbReference type="EMBL" id="CAADEX010000001">
    <property type="protein sequence ID" value="VFJ42406.1"/>
    <property type="molecule type" value="Genomic_DNA"/>
</dbReference>
<name>A0A450RTA5_9GAMM</name>